<dbReference type="EMBL" id="CP155447">
    <property type="protein sequence ID" value="XBH02249.1"/>
    <property type="molecule type" value="Genomic_DNA"/>
</dbReference>
<gene>
    <name evidence="2" type="ORF">V5E97_28510</name>
</gene>
<name>A0AAU7CAJ1_9BACT</name>
<feature type="region of interest" description="Disordered" evidence="1">
    <location>
        <begin position="84"/>
        <end position="105"/>
    </location>
</feature>
<protein>
    <submittedName>
        <fullName evidence="2">Uncharacterized protein</fullName>
    </submittedName>
</protein>
<organism evidence="2">
    <name type="scientific">Singulisphaera sp. Ch08</name>
    <dbReference type="NCBI Taxonomy" id="3120278"/>
    <lineage>
        <taxon>Bacteria</taxon>
        <taxon>Pseudomonadati</taxon>
        <taxon>Planctomycetota</taxon>
        <taxon>Planctomycetia</taxon>
        <taxon>Isosphaerales</taxon>
        <taxon>Isosphaeraceae</taxon>
        <taxon>Singulisphaera</taxon>
    </lineage>
</organism>
<reference evidence="2" key="1">
    <citation type="submission" date="2024-05" db="EMBL/GenBank/DDBJ databases">
        <title>Planctomycetes of the genus Singulisphaera possess chitinolytic capabilities.</title>
        <authorList>
            <person name="Ivanova A."/>
        </authorList>
    </citation>
    <scope>NUCLEOTIDE SEQUENCE</scope>
    <source>
        <strain evidence="2">Ch08T</strain>
    </source>
</reference>
<accession>A0AAU7CAJ1</accession>
<sequence length="200" mass="22770">MKSSYGGLAGLTLLAFTPGCFDSSENQSGLEPVLNERGIITYRYPTSSFDPSAAVAAVTPGLQSNPSPLNSLKNQQQEAEQAYQEMRRNAQERARQQLEQSQSEEAYQELRRNLLADQARNEQQRKQVAEERQRLWNQQESQRIQDGAMRLQQASQELDSQLQLMRQQQVEQQQQDMRLRQQSASNGQVVYDLNGVLIVP</sequence>
<proteinExistence type="predicted"/>
<dbReference type="AlphaFoldDB" id="A0AAU7CAJ1"/>
<dbReference type="RefSeq" id="WP_406694991.1">
    <property type="nucleotide sequence ID" value="NZ_CP155447.1"/>
</dbReference>
<feature type="compositionally biased region" description="Basic and acidic residues" evidence="1">
    <location>
        <begin position="85"/>
        <end position="96"/>
    </location>
</feature>
<evidence type="ECO:0000256" key="1">
    <source>
        <dbReference type="SAM" id="MobiDB-lite"/>
    </source>
</evidence>
<evidence type="ECO:0000313" key="2">
    <source>
        <dbReference type="EMBL" id="XBH02249.1"/>
    </source>
</evidence>